<proteinExistence type="predicted"/>
<dbReference type="GeneID" id="115629935"/>
<dbReference type="RefSeq" id="XP_030382401.1">
    <property type="nucleotide sequence ID" value="XM_030526541.1"/>
</dbReference>
<evidence type="ECO:0000313" key="3">
    <source>
        <dbReference type="RefSeq" id="XP_030382401.1"/>
    </source>
</evidence>
<dbReference type="Proteomes" id="UP000504634">
    <property type="component" value="Unplaced"/>
</dbReference>
<evidence type="ECO:0000256" key="1">
    <source>
        <dbReference type="SAM" id="SignalP"/>
    </source>
</evidence>
<keyword evidence="1" id="KW-0732">Signal</keyword>
<reference evidence="3" key="1">
    <citation type="submission" date="2025-08" db="UniProtKB">
        <authorList>
            <consortium name="RefSeq"/>
        </authorList>
    </citation>
    <scope>IDENTIFICATION</scope>
    <source>
        <strain evidence="3">11010-0011.00</strain>
        <tissue evidence="3">Whole body</tissue>
    </source>
</reference>
<gene>
    <name evidence="3" type="primary">LOC115629935</name>
</gene>
<keyword evidence="2" id="KW-1185">Reference proteome</keyword>
<dbReference type="OrthoDB" id="8017601at2759"/>
<sequence>MNLLHTVVFVLATSLIIQDVKSDCSLETSSPRPLLVTTFGSKHFSSSAPENIMNSDGEAFRLHCPKGFMWKSPYNGYREDERYFGNTNLDLRCESGNWYWPDDQIFVGVTVKCACSHSSAIFESRTSLPDCENYMTLILGHQLNETGSLKTMAMCYDPLGLQLKYVSYLAYPMKIRMLEEVLLQRQGGDLNLLGLDIGVDYTKSFFKQLSTVNVSEVLRKDTQLAELLSADTFEYASLIQDKIFANELVGYEDMFNIVWLRALRKGIWMHWLNDLRIASTGENARKFNVRLGVSGVATVPLMDKCNYTRPLSIETSDGNTLSVPAQIWAHVRTLPPDHGRNDTKSSKEFVIVAHNSPFFKAEDLNSFCTSMCNEIPWLRNSFVGRLQQYPIYGLMQCCPIEDVANKLDNLPKPAARGGTTIATTAPEPNRLLSFSFSLDENELEDEYLENIGPERPRLFDI</sequence>
<feature type="signal peptide" evidence="1">
    <location>
        <begin position="1"/>
        <end position="22"/>
    </location>
</feature>
<protein>
    <submittedName>
        <fullName evidence="3">Uncharacterized protein LOC115629935 isoform X1</fullName>
    </submittedName>
</protein>
<evidence type="ECO:0000313" key="2">
    <source>
        <dbReference type="Proteomes" id="UP000504634"/>
    </source>
</evidence>
<accession>A0A6J2U142</accession>
<name>A0A6J2U142_DROLE</name>
<dbReference type="AlphaFoldDB" id="A0A6J2U142"/>
<organism evidence="2 3">
    <name type="scientific">Drosophila lebanonensis</name>
    <name type="common">Fruit fly</name>
    <name type="synonym">Scaptodrosophila lebanonensis</name>
    <dbReference type="NCBI Taxonomy" id="7225"/>
    <lineage>
        <taxon>Eukaryota</taxon>
        <taxon>Metazoa</taxon>
        <taxon>Ecdysozoa</taxon>
        <taxon>Arthropoda</taxon>
        <taxon>Hexapoda</taxon>
        <taxon>Insecta</taxon>
        <taxon>Pterygota</taxon>
        <taxon>Neoptera</taxon>
        <taxon>Endopterygota</taxon>
        <taxon>Diptera</taxon>
        <taxon>Brachycera</taxon>
        <taxon>Muscomorpha</taxon>
        <taxon>Ephydroidea</taxon>
        <taxon>Drosophilidae</taxon>
        <taxon>Scaptodrosophila</taxon>
    </lineage>
</organism>
<feature type="chain" id="PRO_5026821577" evidence="1">
    <location>
        <begin position="23"/>
        <end position="461"/>
    </location>
</feature>